<dbReference type="SUPFAM" id="SSF52091">
    <property type="entry name" value="SpoIIaa-like"/>
    <property type="match status" value="1"/>
</dbReference>
<dbReference type="Pfam" id="PF01740">
    <property type="entry name" value="STAS"/>
    <property type="match status" value="1"/>
</dbReference>
<dbReference type="Proteomes" id="UP001174050">
    <property type="component" value="Unassembled WGS sequence"/>
</dbReference>
<dbReference type="PROSITE" id="PS50801">
    <property type="entry name" value="STAS"/>
    <property type="match status" value="1"/>
</dbReference>
<gene>
    <name evidence="3" type="ORF">QWM81_04575</name>
</gene>
<feature type="domain" description="STAS" evidence="2">
    <location>
        <begin position="164"/>
        <end position="275"/>
    </location>
</feature>
<evidence type="ECO:0000256" key="1">
    <source>
        <dbReference type="ARBA" id="ARBA00022553"/>
    </source>
</evidence>
<protein>
    <submittedName>
        <fullName evidence="3">STAS domain-containing protein</fullName>
    </submittedName>
</protein>
<dbReference type="RefSeq" id="WP_290110188.1">
    <property type="nucleotide sequence ID" value="NZ_JAUEPL010000004.1"/>
</dbReference>
<comment type="caution">
    <text evidence="3">The sequence shown here is derived from an EMBL/GenBank/DDBJ whole genome shotgun (WGS) entry which is preliminary data.</text>
</comment>
<sequence length="292" mass="31450">MVLSEPEARLHVLAALREQPEKIADRWVQLQFEQAVLGGGLTEAELREEADVLVGALRSGLENEQSAHRVVATQRVLHQAIVDFSLRRARGGSTPTVTSLAVLSLKEALLEAVQQYARDSAALYSAALLVNRLLDAAGALSFETYVEGREEIIQRQSRQLLEVSTPVVRLWDKVLAVPLIGTLDTARTQVVMENLLHAIQRHEAQVAIIDITGVPTVDTAVAHHLMQTVNAVRLMGADCLISGIRPPIAQTIAQLGIDLSPILTRATLADALAAAMALIDREAPGSGSAAIR</sequence>
<dbReference type="PANTHER" id="PTHR33745">
    <property type="entry name" value="RSBT ANTAGONIST PROTEIN RSBS-RELATED"/>
    <property type="match status" value="1"/>
</dbReference>
<evidence type="ECO:0000313" key="3">
    <source>
        <dbReference type="EMBL" id="MDN3293334.1"/>
    </source>
</evidence>
<evidence type="ECO:0000313" key="4">
    <source>
        <dbReference type="Proteomes" id="UP001174050"/>
    </source>
</evidence>
<proteinExistence type="predicted"/>
<dbReference type="PANTHER" id="PTHR33745:SF3">
    <property type="entry name" value="RSBT CO-ANTAGONIST PROTEIN RSBRC"/>
    <property type="match status" value="1"/>
</dbReference>
<dbReference type="InterPro" id="IPR025751">
    <property type="entry name" value="RsbRD_N_dom"/>
</dbReference>
<dbReference type="InterPro" id="IPR002645">
    <property type="entry name" value="STAS_dom"/>
</dbReference>
<dbReference type="EMBL" id="JAUEPL010000004">
    <property type="protein sequence ID" value="MDN3293334.1"/>
    <property type="molecule type" value="Genomic_DNA"/>
</dbReference>
<organism evidence="3 4">
    <name type="scientific">Streptomyces ficellus</name>
    <dbReference type="NCBI Taxonomy" id="1977088"/>
    <lineage>
        <taxon>Bacteria</taxon>
        <taxon>Bacillati</taxon>
        <taxon>Actinomycetota</taxon>
        <taxon>Actinomycetes</taxon>
        <taxon>Kitasatosporales</taxon>
        <taxon>Streptomycetaceae</taxon>
        <taxon>Streptomyces</taxon>
    </lineage>
</organism>
<reference evidence="3" key="1">
    <citation type="submission" date="2023-06" db="EMBL/GenBank/DDBJ databases">
        <title>WGS-Sequencing of Streptomyces ficellus isolate 21 collected from sand in Gara Djebilet Iron Mine in Algeria.</title>
        <authorList>
            <person name="Zegers G.P."/>
            <person name="Gomez A."/>
            <person name="Gueddou A."/>
            <person name="Zahara A.F."/>
            <person name="Worth M."/>
            <person name="Sevigny J.L."/>
            <person name="Tisa L."/>
        </authorList>
    </citation>
    <scope>NUCLEOTIDE SEQUENCE</scope>
    <source>
        <strain evidence="3">AS11</strain>
    </source>
</reference>
<keyword evidence="1" id="KW-0597">Phosphoprotein</keyword>
<dbReference type="CDD" id="cd07041">
    <property type="entry name" value="STAS_RsbR_RsbS_like"/>
    <property type="match status" value="1"/>
</dbReference>
<dbReference type="InterPro" id="IPR036513">
    <property type="entry name" value="STAS_dom_sf"/>
</dbReference>
<accession>A0ABT7Z1H3</accession>
<dbReference type="InterPro" id="IPR051932">
    <property type="entry name" value="Bact_StressResp_Reg"/>
</dbReference>
<keyword evidence="4" id="KW-1185">Reference proteome</keyword>
<dbReference type="Gene3D" id="3.30.750.24">
    <property type="entry name" value="STAS domain"/>
    <property type="match status" value="1"/>
</dbReference>
<evidence type="ECO:0000259" key="2">
    <source>
        <dbReference type="PROSITE" id="PS50801"/>
    </source>
</evidence>
<dbReference type="Pfam" id="PF14361">
    <property type="entry name" value="RsbRD_N"/>
    <property type="match status" value="1"/>
</dbReference>
<name>A0ABT7Z1H3_9ACTN</name>